<feature type="compositionally biased region" description="Basic and acidic residues" evidence="2">
    <location>
        <begin position="36"/>
        <end position="54"/>
    </location>
</feature>
<evidence type="ECO:0000313" key="5">
    <source>
        <dbReference type="Proteomes" id="UP000011115"/>
    </source>
</evidence>
<keyword evidence="1" id="KW-0863">Zinc-finger</keyword>
<dbReference type="Gene3D" id="4.10.60.10">
    <property type="entry name" value="Zinc finger, CCHC-type"/>
    <property type="match status" value="1"/>
</dbReference>
<sequence>MMGVSDLVEKECRTTMLVGDMDISRLMVFAQQMEESKLNEESFREKKMSRMDDDKSFDDESDGHGRPRFRQKFPWQGPSSTPKFHQKRVNNPKFQDDSCEILLSGCSKCDRRHEGECLAGSNVCFGCGELGHKIRHCPKVARNEEDSRCRSQPYPCSGPIGLGGSAPKKNRF</sequence>
<dbReference type="SUPFAM" id="SSF57756">
    <property type="entry name" value="Retrovirus zinc finger-like domains"/>
    <property type="match status" value="1"/>
</dbReference>
<evidence type="ECO:0000256" key="2">
    <source>
        <dbReference type="SAM" id="MobiDB-lite"/>
    </source>
</evidence>
<name>M1DNB1_SOLTU</name>
<feature type="region of interest" description="Disordered" evidence="2">
    <location>
        <begin position="36"/>
        <end position="91"/>
    </location>
</feature>
<dbReference type="InterPro" id="IPR036875">
    <property type="entry name" value="Znf_CCHC_sf"/>
</dbReference>
<accession>M1DNB1</accession>
<dbReference type="GO" id="GO:0008270">
    <property type="term" value="F:zinc ion binding"/>
    <property type="evidence" value="ECO:0007669"/>
    <property type="project" value="UniProtKB-KW"/>
</dbReference>
<reference evidence="4" key="2">
    <citation type="submission" date="2015-06" db="UniProtKB">
        <authorList>
            <consortium name="EnsemblPlants"/>
        </authorList>
    </citation>
    <scope>IDENTIFICATION</scope>
    <source>
        <strain evidence="4">DM1-3 516 R44</strain>
    </source>
</reference>
<keyword evidence="5" id="KW-1185">Reference proteome</keyword>
<dbReference type="InterPro" id="IPR001878">
    <property type="entry name" value="Znf_CCHC"/>
</dbReference>
<dbReference type="EnsemblPlants" id="PGSC0003DMT400091745">
    <property type="protein sequence ID" value="PGSC0003DMT400091745"/>
    <property type="gene ID" value="PGSC0003DMG400041316"/>
</dbReference>
<dbReference type="PaxDb" id="4113-PGSC0003DMT400091745"/>
<keyword evidence="1" id="KW-0479">Metal-binding</keyword>
<proteinExistence type="predicted"/>
<evidence type="ECO:0000259" key="3">
    <source>
        <dbReference type="PROSITE" id="PS50158"/>
    </source>
</evidence>
<reference evidence="5" key="1">
    <citation type="journal article" date="2011" name="Nature">
        <title>Genome sequence and analysis of the tuber crop potato.</title>
        <authorList>
            <consortium name="The Potato Genome Sequencing Consortium"/>
        </authorList>
    </citation>
    <scope>NUCLEOTIDE SEQUENCE [LARGE SCALE GENOMIC DNA]</scope>
    <source>
        <strain evidence="5">cv. DM1-3 516 R44</strain>
    </source>
</reference>
<dbReference type="AlphaFoldDB" id="M1DNB1"/>
<evidence type="ECO:0000313" key="4">
    <source>
        <dbReference type="EnsemblPlants" id="PGSC0003DMT400091745"/>
    </source>
</evidence>
<feature type="domain" description="CCHC-type" evidence="3">
    <location>
        <begin position="124"/>
        <end position="139"/>
    </location>
</feature>
<dbReference type="PROSITE" id="PS50158">
    <property type="entry name" value="ZF_CCHC"/>
    <property type="match status" value="1"/>
</dbReference>
<keyword evidence="1" id="KW-0862">Zinc</keyword>
<dbReference type="HOGENOM" id="CLU_043741_3_1_1"/>
<dbReference type="Proteomes" id="UP000011115">
    <property type="component" value="Unassembled WGS sequence"/>
</dbReference>
<dbReference type="InParanoid" id="M1DNB1"/>
<dbReference type="Gramene" id="PGSC0003DMT400091745">
    <property type="protein sequence ID" value="PGSC0003DMT400091745"/>
    <property type="gene ID" value="PGSC0003DMG400041316"/>
</dbReference>
<evidence type="ECO:0000256" key="1">
    <source>
        <dbReference type="PROSITE-ProRule" id="PRU00047"/>
    </source>
</evidence>
<protein>
    <submittedName>
        <fullName evidence="4">Retrotransposon gag protein</fullName>
    </submittedName>
</protein>
<dbReference type="GO" id="GO:0003676">
    <property type="term" value="F:nucleic acid binding"/>
    <property type="evidence" value="ECO:0007669"/>
    <property type="project" value="InterPro"/>
</dbReference>
<organism evidence="4 5">
    <name type="scientific">Solanum tuberosum</name>
    <name type="common">Potato</name>
    <dbReference type="NCBI Taxonomy" id="4113"/>
    <lineage>
        <taxon>Eukaryota</taxon>
        <taxon>Viridiplantae</taxon>
        <taxon>Streptophyta</taxon>
        <taxon>Embryophyta</taxon>
        <taxon>Tracheophyta</taxon>
        <taxon>Spermatophyta</taxon>
        <taxon>Magnoliopsida</taxon>
        <taxon>eudicotyledons</taxon>
        <taxon>Gunneridae</taxon>
        <taxon>Pentapetalae</taxon>
        <taxon>asterids</taxon>
        <taxon>lamiids</taxon>
        <taxon>Solanales</taxon>
        <taxon>Solanaceae</taxon>
        <taxon>Solanoideae</taxon>
        <taxon>Solaneae</taxon>
        <taxon>Solanum</taxon>
    </lineage>
</organism>